<dbReference type="InterPro" id="IPR013752">
    <property type="entry name" value="KPA_reductase"/>
</dbReference>
<dbReference type="GO" id="GO:0005737">
    <property type="term" value="C:cytoplasm"/>
    <property type="evidence" value="ECO:0007669"/>
    <property type="project" value="TreeGrafter"/>
</dbReference>
<feature type="domain" description="Ketopantoate reductase C-terminal" evidence="13">
    <location>
        <begin position="177"/>
        <end position="318"/>
    </location>
</feature>
<dbReference type="SUPFAM" id="SSF48179">
    <property type="entry name" value="6-phosphogluconate dehydrogenase C-terminal domain-like"/>
    <property type="match status" value="1"/>
</dbReference>
<evidence type="ECO:0000256" key="2">
    <source>
        <dbReference type="ARBA" id="ARBA00004994"/>
    </source>
</evidence>
<evidence type="ECO:0000256" key="3">
    <source>
        <dbReference type="ARBA" id="ARBA00007870"/>
    </source>
</evidence>
<dbReference type="EC" id="1.1.1.169" evidence="4 11"/>
<comment type="similarity">
    <text evidence="3 11">Belongs to the ketopantoate reductase family.</text>
</comment>
<dbReference type="InterPro" id="IPR003710">
    <property type="entry name" value="ApbA"/>
</dbReference>
<organism evidence="14">
    <name type="scientific">uncultured Rubrobacteraceae bacterium</name>
    <dbReference type="NCBI Taxonomy" id="349277"/>
    <lineage>
        <taxon>Bacteria</taxon>
        <taxon>Bacillati</taxon>
        <taxon>Actinomycetota</taxon>
        <taxon>Rubrobacteria</taxon>
        <taxon>Rubrobacterales</taxon>
        <taxon>Rubrobacteraceae</taxon>
        <taxon>environmental samples</taxon>
    </lineage>
</organism>
<evidence type="ECO:0000256" key="7">
    <source>
        <dbReference type="ARBA" id="ARBA00022857"/>
    </source>
</evidence>
<evidence type="ECO:0000256" key="11">
    <source>
        <dbReference type="RuleBase" id="RU362068"/>
    </source>
</evidence>
<dbReference type="Gene3D" id="3.40.50.720">
    <property type="entry name" value="NAD(P)-binding Rossmann-like Domain"/>
    <property type="match status" value="1"/>
</dbReference>
<feature type="domain" description="Ketopantoate reductase N-terminal" evidence="12">
    <location>
        <begin position="6"/>
        <end position="152"/>
    </location>
</feature>
<evidence type="ECO:0000259" key="12">
    <source>
        <dbReference type="Pfam" id="PF02558"/>
    </source>
</evidence>
<dbReference type="GO" id="GO:0050661">
    <property type="term" value="F:NADP binding"/>
    <property type="evidence" value="ECO:0007669"/>
    <property type="project" value="TreeGrafter"/>
</dbReference>
<accession>A0A6J4RLB0</accession>
<dbReference type="InterPro" id="IPR036291">
    <property type="entry name" value="NAD(P)-bd_dom_sf"/>
</dbReference>
<dbReference type="NCBIfam" id="TIGR00745">
    <property type="entry name" value="apbA_panE"/>
    <property type="match status" value="1"/>
</dbReference>
<dbReference type="Pfam" id="PF08546">
    <property type="entry name" value="ApbA_C"/>
    <property type="match status" value="1"/>
</dbReference>
<evidence type="ECO:0000256" key="6">
    <source>
        <dbReference type="ARBA" id="ARBA00022655"/>
    </source>
</evidence>
<dbReference type="PANTHER" id="PTHR43765:SF2">
    <property type="entry name" value="2-DEHYDROPANTOATE 2-REDUCTASE"/>
    <property type="match status" value="1"/>
</dbReference>
<comment type="pathway">
    <text evidence="2 11">Cofactor biosynthesis; (R)-pantothenate biosynthesis; (R)-pantoate from 3-methyl-2-oxobutanoate: step 2/2.</text>
</comment>
<keyword evidence="7 11" id="KW-0521">NADP</keyword>
<evidence type="ECO:0000256" key="8">
    <source>
        <dbReference type="ARBA" id="ARBA00023002"/>
    </source>
</evidence>
<keyword evidence="6 11" id="KW-0566">Pantothenate biosynthesis</keyword>
<evidence type="ECO:0000313" key="14">
    <source>
        <dbReference type="EMBL" id="CAA9476763.1"/>
    </source>
</evidence>
<dbReference type="InterPro" id="IPR008927">
    <property type="entry name" value="6-PGluconate_DH-like_C_sf"/>
</dbReference>
<evidence type="ECO:0000256" key="9">
    <source>
        <dbReference type="ARBA" id="ARBA00032024"/>
    </source>
</evidence>
<comment type="catalytic activity">
    <reaction evidence="10 11">
        <text>(R)-pantoate + NADP(+) = 2-dehydropantoate + NADPH + H(+)</text>
        <dbReference type="Rhea" id="RHEA:16233"/>
        <dbReference type="ChEBI" id="CHEBI:11561"/>
        <dbReference type="ChEBI" id="CHEBI:15378"/>
        <dbReference type="ChEBI" id="CHEBI:15980"/>
        <dbReference type="ChEBI" id="CHEBI:57783"/>
        <dbReference type="ChEBI" id="CHEBI:58349"/>
        <dbReference type="EC" id="1.1.1.169"/>
    </reaction>
</comment>
<sequence length="339" mass="35855">MIDASVLVVGAGAIGGVTAAKMAGGVRRVAVLDANTEHVEKMRAGLDVDVLGEGRRVELEAHADPSGLEGPFDFALVTLKAPHLEAALEPLREGGLAETYVSLCNGLVQERIAGIVGAGNLVWGTVEWGATNLGPGRLAQTTRAPFVIGEPDGETRDRTRLLAEALGTVEDVRLTENIRGQVWSKLLVNSSLSGLGAVSGLLYREVMDDPEGREVALALWREGYDVGMAQGLTLEKVLGVEAGDLVLRGPEDRGRVEEAIGVAMGYAGATKASMLQDLERGLKTEVDVINGAVVDRGRGYGVETPVNARVVELMHAMERGERRPGRHVFGELGDLIRGA</sequence>
<name>A0A6J4RLB0_9ACTN</name>
<evidence type="ECO:0000259" key="13">
    <source>
        <dbReference type="Pfam" id="PF08546"/>
    </source>
</evidence>
<gene>
    <name evidence="14" type="ORF">AVDCRST_MAG12-1228</name>
</gene>
<dbReference type="InterPro" id="IPR013328">
    <property type="entry name" value="6PGD_dom2"/>
</dbReference>
<comment type="function">
    <text evidence="1 11">Catalyzes the NADPH-dependent reduction of ketopantoate into pantoic acid.</text>
</comment>
<reference evidence="14" key="1">
    <citation type="submission" date="2020-02" db="EMBL/GenBank/DDBJ databases">
        <authorList>
            <person name="Meier V. D."/>
        </authorList>
    </citation>
    <scope>NUCLEOTIDE SEQUENCE</scope>
    <source>
        <strain evidence="14">AVDCRST_MAG12</strain>
    </source>
</reference>
<dbReference type="GO" id="GO:0015940">
    <property type="term" value="P:pantothenate biosynthetic process"/>
    <property type="evidence" value="ECO:0007669"/>
    <property type="project" value="UniProtKB-UniPathway"/>
</dbReference>
<evidence type="ECO:0000256" key="10">
    <source>
        <dbReference type="ARBA" id="ARBA00048793"/>
    </source>
</evidence>
<dbReference type="SUPFAM" id="SSF51735">
    <property type="entry name" value="NAD(P)-binding Rossmann-fold domains"/>
    <property type="match status" value="1"/>
</dbReference>
<evidence type="ECO:0000256" key="1">
    <source>
        <dbReference type="ARBA" id="ARBA00002919"/>
    </source>
</evidence>
<dbReference type="InterPro" id="IPR050838">
    <property type="entry name" value="Ketopantoate_reductase"/>
</dbReference>
<evidence type="ECO:0000256" key="4">
    <source>
        <dbReference type="ARBA" id="ARBA00013014"/>
    </source>
</evidence>
<dbReference type="EMBL" id="CADCVK010000196">
    <property type="protein sequence ID" value="CAA9476763.1"/>
    <property type="molecule type" value="Genomic_DNA"/>
</dbReference>
<dbReference type="PANTHER" id="PTHR43765">
    <property type="entry name" value="2-DEHYDROPANTOATE 2-REDUCTASE-RELATED"/>
    <property type="match status" value="1"/>
</dbReference>
<dbReference type="InterPro" id="IPR013332">
    <property type="entry name" value="KPR_N"/>
</dbReference>
<dbReference type="UniPathway" id="UPA00028">
    <property type="reaction ID" value="UER00004"/>
</dbReference>
<dbReference type="GO" id="GO:0008677">
    <property type="term" value="F:2-dehydropantoate 2-reductase activity"/>
    <property type="evidence" value="ECO:0007669"/>
    <property type="project" value="UniProtKB-EC"/>
</dbReference>
<protein>
    <recommendedName>
        <fullName evidence="5 11">2-dehydropantoate 2-reductase</fullName>
        <ecNumber evidence="4 11">1.1.1.169</ecNumber>
    </recommendedName>
    <alternativeName>
        <fullName evidence="9 11">Ketopantoate reductase</fullName>
    </alternativeName>
</protein>
<dbReference type="Pfam" id="PF02558">
    <property type="entry name" value="ApbA"/>
    <property type="match status" value="1"/>
</dbReference>
<proteinExistence type="inferred from homology"/>
<keyword evidence="8 11" id="KW-0560">Oxidoreductase</keyword>
<dbReference type="AlphaFoldDB" id="A0A6J4RLB0"/>
<dbReference type="Gene3D" id="1.10.1040.10">
    <property type="entry name" value="N-(1-d-carboxylethyl)-l-norvaline Dehydrogenase, domain 2"/>
    <property type="match status" value="1"/>
</dbReference>
<evidence type="ECO:0000256" key="5">
    <source>
        <dbReference type="ARBA" id="ARBA00019465"/>
    </source>
</evidence>